<dbReference type="PANTHER" id="PTHR10925">
    <property type="entry name" value="N-ACETYLTRANSFERASE 10"/>
    <property type="match status" value="1"/>
</dbReference>
<dbReference type="GO" id="GO:0051391">
    <property type="term" value="P:tRNA acetylation"/>
    <property type="evidence" value="ECO:0007669"/>
    <property type="project" value="UniProtKB-UniRule"/>
</dbReference>
<feature type="binding site" evidence="9">
    <location>
        <position position="376"/>
    </location>
    <ligand>
        <name>ATP</name>
        <dbReference type="ChEBI" id="CHEBI:30616"/>
    </ligand>
</feature>
<dbReference type="InterPro" id="IPR016181">
    <property type="entry name" value="Acyl_CoA_acyltransferase"/>
</dbReference>
<comment type="similarity">
    <text evidence="9">Belongs to the TmcA family.</text>
</comment>
<protein>
    <recommendedName>
        <fullName evidence="9">tRNA(Met) cytidine acetyltransferase TmcA</fullName>
        <ecNumber evidence="9">2.3.1.193</ecNumber>
    </recommendedName>
</protein>
<dbReference type="InterPro" id="IPR007807">
    <property type="entry name" value="TcmA/NAT10_helicase"/>
</dbReference>
<keyword evidence="1 9" id="KW-0963">Cytoplasm</keyword>
<evidence type="ECO:0000256" key="9">
    <source>
        <dbReference type="HAMAP-Rule" id="MF_01886"/>
    </source>
</evidence>
<dbReference type="Gene3D" id="3.40.50.11040">
    <property type="match status" value="1"/>
</dbReference>
<keyword evidence="4 9" id="KW-0819">tRNA processing</keyword>
<comment type="catalytic activity">
    <reaction evidence="9">
        <text>cytidine(34) in elongator tRNA(Met) + acetyl-CoA + ATP + H2O = N(4)-acetylcytidine(34) in elongator tRNA(Met) + ADP + phosphate + CoA + H(+)</text>
        <dbReference type="Rhea" id="RHEA:43788"/>
        <dbReference type="Rhea" id="RHEA-COMP:10693"/>
        <dbReference type="Rhea" id="RHEA-COMP:10694"/>
        <dbReference type="ChEBI" id="CHEBI:15377"/>
        <dbReference type="ChEBI" id="CHEBI:15378"/>
        <dbReference type="ChEBI" id="CHEBI:30616"/>
        <dbReference type="ChEBI" id="CHEBI:43474"/>
        <dbReference type="ChEBI" id="CHEBI:57287"/>
        <dbReference type="ChEBI" id="CHEBI:57288"/>
        <dbReference type="ChEBI" id="CHEBI:74900"/>
        <dbReference type="ChEBI" id="CHEBI:82748"/>
        <dbReference type="ChEBI" id="CHEBI:456216"/>
        <dbReference type="EC" id="2.3.1.193"/>
    </reaction>
</comment>
<evidence type="ECO:0000256" key="1">
    <source>
        <dbReference type="ARBA" id="ARBA00022490"/>
    </source>
</evidence>
<dbReference type="Gene3D" id="3.40.50.300">
    <property type="entry name" value="P-loop containing nucleotide triphosphate hydrolases"/>
    <property type="match status" value="1"/>
</dbReference>
<keyword evidence="2 9" id="KW-0820">tRNA-binding</keyword>
<dbReference type="EMBL" id="CP035033">
    <property type="protein sequence ID" value="QAB16211.1"/>
    <property type="molecule type" value="Genomic_DNA"/>
</dbReference>
<reference evidence="11 12" key="1">
    <citation type="journal article" date="2018" name="Environ. Microbiol.">
        <title>Genomes of ubiquitous marine and hypersaline Hydrogenovibrio, Thiomicrorhabdus and Thiomicrospira spp. encode a diversity of mechanisms to sustain chemolithoautotrophy in heterogeneous environments.</title>
        <authorList>
            <person name="Scott K.M."/>
            <person name="Williams J."/>
            <person name="Porter C.M.B."/>
            <person name="Russel S."/>
            <person name="Harmer T.L."/>
            <person name="Paul J.H."/>
            <person name="Antonen K.M."/>
            <person name="Bridges M.K."/>
            <person name="Camper G.J."/>
            <person name="Campla C.K."/>
            <person name="Casella L.G."/>
            <person name="Chase E."/>
            <person name="Conrad J.W."/>
            <person name="Cruz M.C."/>
            <person name="Dunlap D.S."/>
            <person name="Duran L."/>
            <person name="Fahsbender E.M."/>
            <person name="Goldsmith D.B."/>
            <person name="Keeley R.F."/>
            <person name="Kondoff M.R."/>
            <person name="Kussy B.I."/>
            <person name="Lane M.K."/>
            <person name="Lawler S."/>
            <person name="Leigh B.A."/>
            <person name="Lewis C."/>
            <person name="Lostal L.M."/>
            <person name="Marking D."/>
            <person name="Mancera P.A."/>
            <person name="McClenthan E.C."/>
            <person name="McIntyre E.A."/>
            <person name="Mine J.A."/>
            <person name="Modi S."/>
            <person name="Moore B.D."/>
            <person name="Morgan W.A."/>
            <person name="Nelson K.M."/>
            <person name="Nguyen K.N."/>
            <person name="Ogburn N."/>
            <person name="Parrino D.G."/>
            <person name="Pedapudi A.D."/>
            <person name="Pelham R.P."/>
            <person name="Preece A.M."/>
            <person name="Rampersad E.A."/>
            <person name="Richardson J.C."/>
            <person name="Rodgers C.M."/>
            <person name="Schaffer B.L."/>
            <person name="Sheridan N.E."/>
            <person name="Solone M.R."/>
            <person name="Staley Z.R."/>
            <person name="Tabuchi M."/>
            <person name="Waide R.J."/>
            <person name="Wanjugi P.W."/>
            <person name="Young S."/>
            <person name="Clum A."/>
            <person name="Daum C."/>
            <person name="Huntemann M."/>
            <person name="Ivanova N."/>
            <person name="Kyrpides N."/>
            <person name="Mikhailova N."/>
            <person name="Palaniappan K."/>
            <person name="Pillay M."/>
            <person name="Reddy T.B.K."/>
            <person name="Shapiro N."/>
            <person name="Stamatis D."/>
            <person name="Varghese N."/>
            <person name="Woyke T."/>
            <person name="Boden R."/>
            <person name="Freyermuth S.K."/>
            <person name="Kerfeld C.A."/>
        </authorList>
    </citation>
    <scope>NUCLEOTIDE SEQUENCE [LARGE SCALE GENOMIC DNA]</scope>
    <source>
        <strain evidence="11 12">JR-2</strain>
    </source>
</reference>
<comment type="subcellular location">
    <subcellularLocation>
        <location evidence="9">Cytoplasm</location>
    </subcellularLocation>
</comment>
<feature type="binding site" evidence="9">
    <location>
        <position position="196"/>
    </location>
    <ligand>
        <name>ATP</name>
        <dbReference type="ChEBI" id="CHEBI:30616"/>
    </ligand>
</feature>
<dbReference type="GO" id="GO:1904812">
    <property type="term" value="P:rRNA acetylation involved in maturation of SSU-rRNA"/>
    <property type="evidence" value="ECO:0007669"/>
    <property type="project" value="TreeGrafter"/>
</dbReference>
<dbReference type="PANTHER" id="PTHR10925:SF5">
    <property type="entry name" value="RNA CYTIDINE ACETYLTRANSFERASE"/>
    <property type="match status" value="1"/>
</dbReference>
<dbReference type="SUPFAM" id="SSF55729">
    <property type="entry name" value="Acyl-CoA N-acyltransferases (Nat)"/>
    <property type="match status" value="1"/>
</dbReference>
<keyword evidence="12" id="KW-1185">Reference proteome</keyword>
<dbReference type="AlphaFoldDB" id="A0A410H5L4"/>
<dbReference type="Proteomes" id="UP000285478">
    <property type="component" value="Chromosome"/>
</dbReference>
<keyword evidence="7 9" id="KW-0694">RNA-binding</keyword>
<keyword evidence="5 9" id="KW-0547">Nucleotide-binding</keyword>
<evidence type="ECO:0000256" key="3">
    <source>
        <dbReference type="ARBA" id="ARBA00022679"/>
    </source>
</evidence>
<dbReference type="GO" id="GO:0002101">
    <property type="term" value="P:tRNA wobble cytosine modification"/>
    <property type="evidence" value="ECO:0007669"/>
    <property type="project" value="UniProtKB-UniRule"/>
</dbReference>
<dbReference type="GO" id="GO:0005524">
    <property type="term" value="F:ATP binding"/>
    <property type="evidence" value="ECO:0007669"/>
    <property type="project" value="UniProtKB-UniRule"/>
</dbReference>
<dbReference type="RefSeq" id="WP_128385467.1">
    <property type="nucleotide sequence ID" value="NZ_CP035033.1"/>
</dbReference>
<dbReference type="InterPro" id="IPR032672">
    <property type="entry name" value="TmcA/NAT10/Kre33"/>
</dbReference>
<keyword evidence="8 9" id="KW-0012">Acyltransferase</keyword>
<comment type="function">
    <text evidence="9">Catalyzes the formation of N(4)-acetylcytidine (ac(4)C) at the wobble position of tRNA(Met), by using acetyl-CoA as an acetyl donor and ATP (or GTP).</text>
</comment>
<keyword evidence="3 9" id="KW-0808">Transferase</keyword>
<sequence length="718" mass="80580">MTSSNAPSNPAQIWADDLCTQLEQQRHRACLVLCGSADWHQAWLKRLIRPNWQGLFIGETSPHPQATPQNPKQLRHLLGQETDFALFDAEAGLEADALGIVGGLIRAGGLCLICLPPKADFLNHPNPALAAFLNYPLTPEDSLKGFQAHLWHQLHRHALWLEENQIDPAWPNLHHLPSAPSTPPLNRDVTQPTADQAEALHAIQHVAFGHRKRPLLLTADRGRGKSTTLGLACVALLQAGKRRLTLSAARLPQVQTAFDTIENALPQLALSGFVLREKRPGLVIFDIDQDVAEIRFRAPDDLIRAPADTELLLVDEAAHLPLPMLFALLKSHSRTVLASTEHGYEGSGRGFRLKLTEHLDAHYPGWKRHTLTTPIRWADKDPLENTLNQLFLLDTAPEKDITDPTLIRQVQIERIDHPAELAQPDNRADLQRLFQLLTQAHYQTRPNDLMQLLEIPNQQLWVARAQGQIVAVLFAVGEGGLPNEPGRRFQGHLFPQLLKRHTHHPDWLSLNGWRIQRLAVWPSVQRLGLGRQLTAHFIEANQTEADTLSVSFSADAGLIRFWTSLDFQPLHLGLKRDQASGQHSAALCYPLTEKAARLTQQAQQQFQSEFAWNLTQPFQHLESDLALAILRGQPPALPSHFPNGYLQDQPFESVAFALRQWTLGQLTQLEDSDTLALWLRKVVQHQAWSDVVAASPFPHRKALEAHFKNWLAQQLAPI</sequence>
<evidence type="ECO:0000256" key="5">
    <source>
        <dbReference type="ARBA" id="ARBA00022741"/>
    </source>
</evidence>
<gene>
    <name evidence="9" type="primary">tmcA</name>
    <name evidence="11" type="ORF">EPV75_11325</name>
</gene>
<dbReference type="InterPro" id="IPR024914">
    <property type="entry name" value="tRNA_acetyltr_TmcA"/>
</dbReference>
<dbReference type="Gene3D" id="3.40.630.30">
    <property type="match status" value="1"/>
</dbReference>
<evidence type="ECO:0000259" key="10">
    <source>
        <dbReference type="PROSITE" id="PS51186"/>
    </source>
</evidence>
<dbReference type="InterPro" id="IPR000182">
    <property type="entry name" value="GNAT_dom"/>
</dbReference>
<evidence type="ECO:0000256" key="8">
    <source>
        <dbReference type="ARBA" id="ARBA00023315"/>
    </source>
</evidence>
<evidence type="ECO:0000256" key="6">
    <source>
        <dbReference type="ARBA" id="ARBA00022840"/>
    </source>
</evidence>
<dbReference type="GO" id="GO:1990883">
    <property type="term" value="F:18S rRNA cytidine N-acetyltransferase activity"/>
    <property type="evidence" value="ECO:0007669"/>
    <property type="project" value="TreeGrafter"/>
</dbReference>
<dbReference type="GO" id="GO:0005737">
    <property type="term" value="C:cytoplasm"/>
    <property type="evidence" value="ECO:0007669"/>
    <property type="project" value="UniProtKB-SubCell"/>
</dbReference>
<dbReference type="GO" id="GO:0000049">
    <property type="term" value="F:tRNA binding"/>
    <property type="evidence" value="ECO:0007669"/>
    <property type="project" value="UniProtKB-UniRule"/>
</dbReference>
<dbReference type="InterPro" id="IPR013562">
    <property type="entry name" value="TmcA/NAT10_N"/>
</dbReference>
<comment type="caution">
    <text evidence="9">Lacks conserved residue(s) required for the propagation of feature annotation.</text>
</comment>
<accession>A0A410H5L4</accession>
<evidence type="ECO:0000256" key="7">
    <source>
        <dbReference type="ARBA" id="ARBA00022884"/>
    </source>
</evidence>
<dbReference type="HAMAP" id="MF_01886">
    <property type="entry name" value="tRNA_acetyltr_TmcA"/>
    <property type="match status" value="1"/>
</dbReference>
<organism evidence="11 12">
    <name type="scientific">Hydrogenovibrio thermophilus</name>
    <dbReference type="NCBI Taxonomy" id="265883"/>
    <lineage>
        <taxon>Bacteria</taxon>
        <taxon>Pseudomonadati</taxon>
        <taxon>Pseudomonadota</taxon>
        <taxon>Gammaproteobacteria</taxon>
        <taxon>Thiotrichales</taxon>
        <taxon>Piscirickettsiaceae</taxon>
        <taxon>Hydrogenovibrio</taxon>
    </lineage>
</organism>
<dbReference type="KEGG" id="htr:EPV75_11325"/>
<dbReference type="Pfam" id="PF05127">
    <property type="entry name" value="NAT10_TcmA_helicase"/>
    <property type="match status" value="1"/>
</dbReference>
<dbReference type="InterPro" id="IPR027417">
    <property type="entry name" value="P-loop_NTPase"/>
</dbReference>
<dbReference type="PROSITE" id="PS51186">
    <property type="entry name" value="GNAT"/>
    <property type="match status" value="1"/>
</dbReference>
<keyword evidence="6 9" id="KW-0067">ATP-binding</keyword>
<dbReference type="SUPFAM" id="SSF52540">
    <property type="entry name" value="P-loop containing nucleoside triphosphate hydrolases"/>
    <property type="match status" value="1"/>
</dbReference>
<dbReference type="EC" id="2.3.1.193" evidence="9"/>
<evidence type="ECO:0000256" key="4">
    <source>
        <dbReference type="ARBA" id="ARBA00022694"/>
    </source>
</evidence>
<evidence type="ECO:0000313" key="12">
    <source>
        <dbReference type="Proteomes" id="UP000285478"/>
    </source>
</evidence>
<dbReference type="GO" id="GO:0051392">
    <property type="term" value="F:tRNA cytidine N4-acetyltransferase activity"/>
    <property type="evidence" value="ECO:0007669"/>
    <property type="project" value="UniProtKB-UniRule"/>
</dbReference>
<proteinExistence type="inferred from homology"/>
<dbReference type="Pfam" id="PF13718">
    <property type="entry name" value="GNAT_acetyltr_2"/>
    <property type="match status" value="1"/>
</dbReference>
<feature type="domain" description="N-acetyltransferase" evidence="10">
    <location>
        <begin position="420"/>
        <end position="594"/>
    </location>
</feature>
<dbReference type="Pfam" id="PF08351">
    <property type="entry name" value="TmcA_N"/>
    <property type="match status" value="1"/>
</dbReference>
<evidence type="ECO:0000256" key="2">
    <source>
        <dbReference type="ARBA" id="ARBA00022555"/>
    </source>
</evidence>
<dbReference type="CDD" id="cd04301">
    <property type="entry name" value="NAT_SF"/>
    <property type="match status" value="1"/>
</dbReference>
<evidence type="ECO:0000313" key="11">
    <source>
        <dbReference type="EMBL" id="QAB16211.1"/>
    </source>
</evidence>
<name>A0A410H5L4_9GAMM</name>